<dbReference type="InterPro" id="IPR018638">
    <property type="entry name" value="DUF2061_membrane"/>
</dbReference>
<gene>
    <name evidence="3" type="ORF">OB2597_00835</name>
</gene>
<accession>A3U1Y4</accession>
<dbReference type="AlphaFoldDB" id="A3U1Y4"/>
<reference evidence="3 4" key="1">
    <citation type="journal article" date="2010" name="J. Bacteriol.">
        <title>Genome sequences of Oceanicola granulosus HTCC2516(T) and Oceanicola batsensis HTCC2597(TDelta).</title>
        <authorList>
            <person name="Thrash J.C."/>
            <person name="Cho J.C."/>
            <person name="Vergin K.L."/>
            <person name="Giovannoni S.J."/>
        </authorList>
    </citation>
    <scope>NUCLEOTIDE SEQUENCE [LARGE SCALE GENOMIC DNA]</scope>
    <source>
        <strain evidence="4">ATCC BAA-863 / DSM 15984 / KCTC 12145 / HTCC2597</strain>
    </source>
</reference>
<keyword evidence="4" id="KW-1185">Reference proteome</keyword>
<sequence length="67" mass="7268">METRRRTIVKSIIWTLIGLFMMALVGILMTGSATVGGAMAVINAAIGLVSYALYERVWAAISWGRHA</sequence>
<keyword evidence="1" id="KW-0472">Membrane</keyword>
<dbReference type="eggNOG" id="COG3205">
    <property type="taxonomic scope" value="Bacteria"/>
</dbReference>
<evidence type="ECO:0000256" key="1">
    <source>
        <dbReference type="SAM" id="Phobius"/>
    </source>
</evidence>
<protein>
    <recommendedName>
        <fullName evidence="2">DUF2061 domain-containing protein</fullName>
    </recommendedName>
</protein>
<dbReference type="STRING" id="252305.OB2597_00835"/>
<proteinExistence type="predicted"/>
<dbReference type="RefSeq" id="WP_009804421.1">
    <property type="nucleotide sequence ID" value="NZ_CH724131.1"/>
</dbReference>
<name>A3U1Y4_PSEBH</name>
<dbReference type="OrthoDB" id="197461at2"/>
<evidence type="ECO:0000313" key="3">
    <source>
        <dbReference type="EMBL" id="EAQ01918.1"/>
    </source>
</evidence>
<dbReference type="Pfam" id="PF09834">
    <property type="entry name" value="DUF2061"/>
    <property type="match status" value="1"/>
</dbReference>
<dbReference type="Proteomes" id="UP000004318">
    <property type="component" value="Unassembled WGS sequence"/>
</dbReference>
<dbReference type="HOGENOM" id="CLU_160691_3_3_5"/>
<dbReference type="EMBL" id="AAMO01000010">
    <property type="protein sequence ID" value="EAQ01918.1"/>
    <property type="molecule type" value="Genomic_DNA"/>
</dbReference>
<keyword evidence="1" id="KW-0812">Transmembrane</keyword>
<feature type="transmembrane region" description="Helical" evidence="1">
    <location>
        <begin position="35"/>
        <end position="54"/>
    </location>
</feature>
<keyword evidence="1" id="KW-1133">Transmembrane helix</keyword>
<organism evidence="3 4">
    <name type="scientific">Pseudooceanicola batsensis (strain ATCC BAA-863 / DSM 15984 / KCTC 12145 / HTCC2597)</name>
    <name type="common">Oceanicola batsensis</name>
    <dbReference type="NCBI Taxonomy" id="252305"/>
    <lineage>
        <taxon>Bacteria</taxon>
        <taxon>Pseudomonadati</taxon>
        <taxon>Pseudomonadota</taxon>
        <taxon>Alphaproteobacteria</taxon>
        <taxon>Rhodobacterales</taxon>
        <taxon>Paracoccaceae</taxon>
        <taxon>Pseudooceanicola</taxon>
    </lineage>
</organism>
<evidence type="ECO:0000313" key="4">
    <source>
        <dbReference type="Proteomes" id="UP000004318"/>
    </source>
</evidence>
<feature type="transmembrane region" description="Helical" evidence="1">
    <location>
        <begin position="12"/>
        <end position="29"/>
    </location>
</feature>
<evidence type="ECO:0000259" key="2">
    <source>
        <dbReference type="Pfam" id="PF09834"/>
    </source>
</evidence>
<comment type="caution">
    <text evidence="3">The sequence shown here is derived from an EMBL/GenBank/DDBJ whole genome shotgun (WGS) entry which is preliminary data.</text>
</comment>
<feature type="domain" description="DUF2061" evidence="2">
    <location>
        <begin position="8"/>
        <end position="59"/>
    </location>
</feature>